<keyword evidence="5" id="KW-1133">Transmembrane helix</keyword>
<evidence type="ECO:0000313" key="8">
    <source>
        <dbReference type="Proteomes" id="UP000183700"/>
    </source>
</evidence>
<comment type="caution">
    <text evidence="7">The sequence shown here is derived from an EMBL/GenBank/DDBJ whole genome shotgun (WGS) entry which is preliminary data.</text>
</comment>
<keyword evidence="2" id="KW-1003">Cell membrane</keyword>
<dbReference type="GO" id="GO:0030420">
    <property type="term" value="P:establishment of competence for transformation"/>
    <property type="evidence" value="ECO:0007669"/>
    <property type="project" value="InterPro"/>
</dbReference>
<evidence type="ECO:0000256" key="1">
    <source>
        <dbReference type="ARBA" id="ARBA00004162"/>
    </source>
</evidence>
<comment type="subcellular location">
    <subcellularLocation>
        <location evidence="1">Cell membrane</location>
        <topology evidence="1">Single-pass membrane protein</topology>
    </subcellularLocation>
</comment>
<keyword evidence="8" id="KW-1185">Reference proteome</keyword>
<proteinExistence type="predicted"/>
<keyword evidence="3" id="KW-0488">Methylation</keyword>
<evidence type="ECO:0000256" key="3">
    <source>
        <dbReference type="ARBA" id="ARBA00022481"/>
    </source>
</evidence>
<keyword evidence="6" id="KW-0472">Membrane</keyword>
<accession>A0A1L8SUB9</accession>
<dbReference type="GO" id="GO:0005886">
    <property type="term" value="C:plasma membrane"/>
    <property type="evidence" value="ECO:0007669"/>
    <property type="project" value="UniProtKB-SubCell"/>
</dbReference>
<gene>
    <name evidence="7" type="ORF">RV00_GL002359</name>
</gene>
<dbReference type="SUPFAM" id="SSF54523">
    <property type="entry name" value="Pili subunits"/>
    <property type="match status" value="1"/>
</dbReference>
<organism evidence="7 8">
    <name type="scientific">Enterococcus devriesei</name>
    <dbReference type="NCBI Taxonomy" id="319970"/>
    <lineage>
        <taxon>Bacteria</taxon>
        <taxon>Bacillati</taxon>
        <taxon>Bacillota</taxon>
        <taxon>Bacilli</taxon>
        <taxon>Lactobacillales</taxon>
        <taxon>Enterococcaceae</taxon>
        <taxon>Enterococcus</taxon>
    </lineage>
</organism>
<dbReference type="InterPro" id="IPR045584">
    <property type="entry name" value="Pilin-like"/>
</dbReference>
<evidence type="ECO:0000313" key="7">
    <source>
        <dbReference type="EMBL" id="OJG35605.1"/>
    </source>
</evidence>
<evidence type="ECO:0000256" key="5">
    <source>
        <dbReference type="ARBA" id="ARBA00022989"/>
    </source>
</evidence>
<dbReference type="AlphaFoldDB" id="A0A1L8SUB9"/>
<dbReference type="InterPro" id="IPR016940">
    <property type="entry name" value="ComGC"/>
</dbReference>
<evidence type="ECO:0000256" key="4">
    <source>
        <dbReference type="ARBA" id="ARBA00022692"/>
    </source>
</evidence>
<reference evidence="7 8" key="1">
    <citation type="submission" date="2014-12" db="EMBL/GenBank/DDBJ databases">
        <title>Draft genome sequences of 29 type strains of Enterococci.</title>
        <authorList>
            <person name="Zhong Z."/>
            <person name="Sun Z."/>
            <person name="Liu W."/>
            <person name="Zhang W."/>
            <person name="Zhang H."/>
        </authorList>
    </citation>
    <scope>NUCLEOTIDE SEQUENCE [LARGE SCALE GENOMIC DNA]</scope>
    <source>
        <strain evidence="7 8">DSM 22802</strain>
    </source>
</reference>
<evidence type="ECO:0000256" key="2">
    <source>
        <dbReference type="ARBA" id="ARBA00022475"/>
    </source>
</evidence>
<evidence type="ECO:0000256" key="6">
    <source>
        <dbReference type="ARBA" id="ARBA00023136"/>
    </source>
</evidence>
<dbReference type="EMBL" id="JXKM01000005">
    <property type="protein sequence ID" value="OJG35605.1"/>
    <property type="molecule type" value="Genomic_DNA"/>
</dbReference>
<dbReference type="STRING" id="319970.RV00_GL002359"/>
<dbReference type="NCBIfam" id="NF040999">
    <property type="entry name" value="pilin_ComGC"/>
    <property type="match status" value="1"/>
</dbReference>
<name>A0A1L8SUB9_9ENTE</name>
<protein>
    <submittedName>
        <fullName evidence="7">Type II secretion system protein G</fullName>
    </submittedName>
</protein>
<sequence>MLVVLFIISLLLLLFVPKLINQKDAAQKKSDAAVVKVVETQIQVFELDYGHTPTKDELIGKDYVDEKQYAVYEKAKKE</sequence>
<dbReference type="Proteomes" id="UP000183700">
    <property type="component" value="Unassembled WGS sequence"/>
</dbReference>
<keyword evidence="4" id="KW-0812">Transmembrane</keyword>